<dbReference type="InterPro" id="IPR027417">
    <property type="entry name" value="P-loop_NTPase"/>
</dbReference>
<feature type="binding site" evidence="5">
    <location>
        <begin position="69"/>
        <end position="76"/>
    </location>
    <ligand>
        <name>ATP</name>
        <dbReference type="ChEBI" id="CHEBI:30616"/>
    </ligand>
</feature>
<keyword evidence="1 5" id="KW-0547">Nucleotide-binding</keyword>
<dbReference type="Proteomes" id="UP000664859">
    <property type="component" value="Unassembled WGS sequence"/>
</dbReference>
<evidence type="ECO:0000313" key="9">
    <source>
        <dbReference type="Proteomes" id="UP000664859"/>
    </source>
</evidence>
<dbReference type="GO" id="GO:0031297">
    <property type="term" value="P:replication fork processing"/>
    <property type="evidence" value="ECO:0007669"/>
    <property type="project" value="TreeGrafter"/>
</dbReference>
<name>A0A836CBD1_9STRA</name>
<dbReference type="GO" id="GO:0005524">
    <property type="term" value="F:ATP binding"/>
    <property type="evidence" value="ECO:0007669"/>
    <property type="project" value="UniProtKB-UniRule"/>
</dbReference>
<gene>
    <name evidence="8" type="ORF">JKP88DRAFT_281383</name>
</gene>
<proteinExistence type="predicted"/>
<organism evidence="8 9">
    <name type="scientific">Tribonema minus</name>
    <dbReference type="NCBI Taxonomy" id="303371"/>
    <lineage>
        <taxon>Eukaryota</taxon>
        <taxon>Sar</taxon>
        <taxon>Stramenopiles</taxon>
        <taxon>Ochrophyta</taxon>
        <taxon>PX clade</taxon>
        <taxon>Xanthophyceae</taxon>
        <taxon>Tribonematales</taxon>
        <taxon>Tribonemataceae</taxon>
        <taxon>Tribonema</taxon>
    </lineage>
</organism>
<dbReference type="Gene3D" id="3.40.50.300">
    <property type="entry name" value="P-loop containing nucleotide triphosphate hydrolases"/>
    <property type="match status" value="1"/>
</dbReference>
<dbReference type="PANTHER" id="PTHR11070:SF30">
    <property type="entry name" value="F-BOX DNA HELICASE 1"/>
    <property type="match status" value="1"/>
</dbReference>
<keyword evidence="4 5" id="KW-0067">ATP-binding</keyword>
<comment type="caution">
    <text evidence="8">The sequence shown here is derived from an EMBL/GenBank/DDBJ whole genome shotgun (WGS) entry which is preliminary data.</text>
</comment>
<feature type="domain" description="UvrD-like helicase ATP-binding" evidence="7">
    <location>
        <begin position="48"/>
        <end position="371"/>
    </location>
</feature>
<feature type="region of interest" description="Disordered" evidence="6">
    <location>
        <begin position="1"/>
        <end position="32"/>
    </location>
</feature>
<dbReference type="InterPro" id="IPR014016">
    <property type="entry name" value="UvrD-like_ATP-bd"/>
</dbReference>
<evidence type="ECO:0000256" key="4">
    <source>
        <dbReference type="ARBA" id="ARBA00022840"/>
    </source>
</evidence>
<dbReference type="OrthoDB" id="1470711at2759"/>
<keyword evidence="9" id="KW-1185">Reference proteome</keyword>
<dbReference type="GO" id="GO:0005634">
    <property type="term" value="C:nucleus"/>
    <property type="evidence" value="ECO:0007669"/>
    <property type="project" value="TreeGrafter"/>
</dbReference>
<dbReference type="GO" id="GO:0016787">
    <property type="term" value="F:hydrolase activity"/>
    <property type="evidence" value="ECO:0007669"/>
    <property type="project" value="UniProtKB-UniRule"/>
</dbReference>
<dbReference type="SUPFAM" id="SSF52540">
    <property type="entry name" value="P-loop containing nucleoside triphosphate hydrolases"/>
    <property type="match status" value="1"/>
</dbReference>
<protein>
    <submittedName>
        <fullName evidence="8">P-loop containing nucleoside triphosphate hydrolase protein</fullName>
    </submittedName>
</protein>
<dbReference type="PROSITE" id="PS51198">
    <property type="entry name" value="UVRD_HELICASE_ATP_BIND"/>
    <property type="match status" value="1"/>
</dbReference>
<evidence type="ECO:0000313" key="8">
    <source>
        <dbReference type="EMBL" id="KAG5178076.1"/>
    </source>
</evidence>
<evidence type="ECO:0000256" key="6">
    <source>
        <dbReference type="SAM" id="MobiDB-lite"/>
    </source>
</evidence>
<evidence type="ECO:0000256" key="3">
    <source>
        <dbReference type="ARBA" id="ARBA00022806"/>
    </source>
</evidence>
<dbReference type="GO" id="GO:0000724">
    <property type="term" value="P:double-strand break repair via homologous recombination"/>
    <property type="evidence" value="ECO:0007669"/>
    <property type="project" value="TreeGrafter"/>
</dbReference>
<accession>A0A836CBD1</accession>
<evidence type="ECO:0000256" key="5">
    <source>
        <dbReference type="PROSITE-ProRule" id="PRU00560"/>
    </source>
</evidence>
<keyword evidence="2 5" id="KW-0378">Hydrolase</keyword>
<dbReference type="GO" id="GO:0003677">
    <property type="term" value="F:DNA binding"/>
    <property type="evidence" value="ECO:0007669"/>
    <property type="project" value="InterPro"/>
</dbReference>
<feature type="compositionally biased region" description="Low complexity" evidence="6">
    <location>
        <begin position="1"/>
        <end position="14"/>
    </location>
</feature>
<keyword evidence="3 5" id="KW-0347">Helicase</keyword>
<dbReference type="Pfam" id="PF00580">
    <property type="entry name" value="UvrD-helicase"/>
    <property type="match status" value="1"/>
</dbReference>
<evidence type="ECO:0000256" key="1">
    <source>
        <dbReference type="ARBA" id="ARBA00022741"/>
    </source>
</evidence>
<evidence type="ECO:0000256" key="2">
    <source>
        <dbReference type="ARBA" id="ARBA00022801"/>
    </source>
</evidence>
<dbReference type="GO" id="GO:0043138">
    <property type="term" value="F:3'-5' DNA helicase activity"/>
    <property type="evidence" value="ECO:0007669"/>
    <property type="project" value="TreeGrafter"/>
</dbReference>
<reference evidence="8" key="1">
    <citation type="submission" date="2021-02" db="EMBL/GenBank/DDBJ databases">
        <title>First Annotated Genome of the Yellow-green Alga Tribonema minus.</title>
        <authorList>
            <person name="Mahan K.M."/>
        </authorList>
    </citation>
    <scope>NUCLEOTIDE SEQUENCE</scope>
    <source>
        <strain evidence="8">UTEX B ZZ1240</strain>
    </source>
</reference>
<sequence>MDTEAAGGEATRVVAGGGAVAAGLQDPSPDARRQRVTQILEFPYTEEQRKILETLPDRDSERRLLIIVASAGSGKTTTLEGLIAHLRQRSPAVRVLHVTFSRKLCDEAKGKLTRAYGAAADAPLVQTFCAAALAFVRRVYSPPKFNIKGNISQPPAELARLLGITNVVGRNRSTAQHQRGGRGGGGGRGERGFAAECARVARHAMKTLDNFNCSAASRVSDEHVPSKAREVLGPDLGGHNLVAYAQDLFDRGTSVITQGGRQGGVDLTHNMYLKLAQIYMLEHPHDTLLWSAPRGTSGVSSAALDYVLVDEAQDMNDVQASMMSLMRARARSIYQFRSATNSMEQALATLPQATAQRALCVYTMRTSWRFGPAIAAEVNAYFDHHFRPMAAARAAADRRIAASGVPPYLPPPIVGGAAARGEVLECEVPTALAHPYTVLCNTNRGVVEAAIAALGLGVLLSTDADIDEEAGAAAAAVLTGSVARLHVIMRDDQSLAAYLRILGNLHDLKRGARASYYNGGAALTSFAAVYE</sequence>
<evidence type="ECO:0000259" key="7">
    <source>
        <dbReference type="PROSITE" id="PS51198"/>
    </source>
</evidence>
<dbReference type="AlphaFoldDB" id="A0A836CBD1"/>
<dbReference type="PANTHER" id="PTHR11070">
    <property type="entry name" value="UVRD / RECB / PCRA DNA HELICASE FAMILY MEMBER"/>
    <property type="match status" value="1"/>
</dbReference>
<dbReference type="InterPro" id="IPR000212">
    <property type="entry name" value="DNA_helicase_UvrD/REP"/>
</dbReference>
<dbReference type="EMBL" id="JAFCMP010000518">
    <property type="protein sequence ID" value="KAG5178076.1"/>
    <property type="molecule type" value="Genomic_DNA"/>
</dbReference>